<accession>A0ABR0C988</accession>
<gene>
    <name evidence="3" type="ORF">Purlil1_3134</name>
</gene>
<organism evidence="3 4">
    <name type="scientific">Purpureocillium lilacinum</name>
    <name type="common">Paecilomyces lilacinus</name>
    <dbReference type="NCBI Taxonomy" id="33203"/>
    <lineage>
        <taxon>Eukaryota</taxon>
        <taxon>Fungi</taxon>
        <taxon>Dikarya</taxon>
        <taxon>Ascomycota</taxon>
        <taxon>Pezizomycotina</taxon>
        <taxon>Sordariomycetes</taxon>
        <taxon>Hypocreomycetidae</taxon>
        <taxon>Hypocreales</taxon>
        <taxon>Ophiocordycipitaceae</taxon>
        <taxon>Purpureocillium</taxon>
    </lineage>
</organism>
<dbReference type="EMBL" id="JAWRVI010000008">
    <property type="protein sequence ID" value="KAK4092513.1"/>
    <property type="molecule type" value="Genomic_DNA"/>
</dbReference>
<sequence length="77" mass="7985">MKGILSVAMLLAFGAAALPNGLVVRSGLDGDLAYNKPASPERRSGLDGDLAYNKPASPERRSGLDGDLAYNKPASPE</sequence>
<dbReference type="Proteomes" id="UP001287286">
    <property type="component" value="Unassembled WGS sequence"/>
</dbReference>
<evidence type="ECO:0000256" key="2">
    <source>
        <dbReference type="SAM" id="SignalP"/>
    </source>
</evidence>
<name>A0ABR0C988_PURLI</name>
<reference evidence="3 4" key="1">
    <citation type="journal article" date="2024" name="Microbiol. Resour. Announc.">
        <title>Genome annotations for the ascomycete fungi Trichoderma harzianum, Trichoderma aggressivum, and Purpureocillium lilacinum.</title>
        <authorList>
            <person name="Beijen E.P.W."/>
            <person name="Ohm R.A."/>
        </authorList>
    </citation>
    <scope>NUCLEOTIDE SEQUENCE [LARGE SCALE GENOMIC DNA]</scope>
    <source>
        <strain evidence="3 4">CBS 150709</strain>
    </source>
</reference>
<evidence type="ECO:0000313" key="3">
    <source>
        <dbReference type="EMBL" id="KAK4092513.1"/>
    </source>
</evidence>
<protein>
    <submittedName>
        <fullName evidence="3">Uncharacterized protein</fullName>
    </submittedName>
</protein>
<feature type="chain" id="PRO_5046222610" evidence="2">
    <location>
        <begin position="18"/>
        <end position="77"/>
    </location>
</feature>
<feature type="signal peptide" evidence="2">
    <location>
        <begin position="1"/>
        <end position="17"/>
    </location>
</feature>
<evidence type="ECO:0000256" key="1">
    <source>
        <dbReference type="SAM" id="MobiDB-lite"/>
    </source>
</evidence>
<comment type="caution">
    <text evidence="3">The sequence shown here is derived from an EMBL/GenBank/DDBJ whole genome shotgun (WGS) entry which is preliminary data.</text>
</comment>
<proteinExistence type="predicted"/>
<keyword evidence="2" id="KW-0732">Signal</keyword>
<feature type="region of interest" description="Disordered" evidence="1">
    <location>
        <begin position="35"/>
        <end position="77"/>
    </location>
</feature>
<keyword evidence="4" id="KW-1185">Reference proteome</keyword>
<evidence type="ECO:0000313" key="4">
    <source>
        <dbReference type="Proteomes" id="UP001287286"/>
    </source>
</evidence>